<dbReference type="PANTHER" id="PTHR23101:SF122">
    <property type="entry name" value="RABAPTIN-5-ASSOCIATED EXCHANGE FACTOR FOR RAB5"/>
    <property type="match status" value="1"/>
</dbReference>
<dbReference type="SMART" id="SM00167">
    <property type="entry name" value="VPS9"/>
    <property type="match status" value="1"/>
</dbReference>
<proteinExistence type="predicted"/>
<dbReference type="InterPro" id="IPR045046">
    <property type="entry name" value="Vps9-like"/>
</dbReference>
<keyword evidence="4" id="KW-1185">Reference proteome</keyword>
<dbReference type="EMBL" id="CAXKWB010011062">
    <property type="protein sequence ID" value="CAL4099907.1"/>
    <property type="molecule type" value="Genomic_DNA"/>
</dbReference>
<evidence type="ECO:0000313" key="4">
    <source>
        <dbReference type="Proteomes" id="UP001497623"/>
    </source>
</evidence>
<dbReference type="InterPro" id="IPR037191">
    <property type="entry name" value="VPS9_dom_sf"/>
</dbReference>
<dbReference type="GO" id="GO:0005085">
    <property type="term" value="F:guanyl-nucleotide exchange factor activity"/>
    <property type="evidence" value="ECO:0007669"/>
    <property type="project" value="InterPro"/>
</dbReference>
<name>A0AAV2QSP6_MEGNR</name>
<dbReference type="InterPro" id="IPR041545">
    <property type="entry name" value="DUF5601"/>
</dbReference>
<dbReference type="AlphaFoldDB" id="A0AAV2QSP6"/>
<dbReference type="GO" id="GO:0030139">
    <property type="term" value="C:endocytic vesicle"/>
    <property type="evidence" value="ECO:0007669"/>
    <property type="project" value="TreeGrafter"/>
</dbReference>
<feature type="region of interest" description="Disordered" evidence="1">
    <location>
        <begin position="730"/>
        <end position="764"/>
    </location>
</feature>
<comment type="caution">
    <text evidence="3">The sequence shown here is derived from an EMBL/GenBank/DDBJ whole genome shotgun (WGS) entry which is preliminary data.</text>
</comment>
<dbReference type="Gene3D" id="1.10.246.120">
    <property type="match status" value="1"/>
</dbReference>
<dbReference type="InterPro" id="IPR003123">
    <property type="entry name" value="VPS9"/>
</dbReference>
<dbReference type="GO" id="GO:0031267">
    <property type="term" value="F:small GTPase binding"/>
    <property type="evidence" value="ECO:0007669"/>
    <property type="project" value="TreeGrafter"/>
</dbReference>
<accession>A0AAV2QSP6</accession>
<organism evidence="3 4">
    <name type="scientific">Meganyctiphanes norvegica</name>
    <name type="common">Northern krill</name>
    <name type="synonym">Thysanopoda norvegica</name>
    <dbReference type="NCBI Taxonomy" id="48144"/>
    <lineage>
        <taxon>Eukaryota</taxon>
        <taxon>Metazoa</taxon>
        <taxon>Ecdysozoa</taxon>
        <taxon>Arthropoda</taxon>
        <taxon>Crustacea</taxon>
        <taxon>Multicrustacea</taxon>
        <taxon>Malacostraca</taxon>
        <taxon>Eumalacostraca</taxon>
        <taxon>Eucarida</taxon>
        <taxon>Euphausiacea</taxon>
        <taxon>Euphausiidae</taxon>
        <taxon>Meganyctiphanes</taxon>
    </lineage>
</organism>
<dbReference type="Pfam" id="PF18151">
    <property type="entry name" value="DUF5601"/>
    <property type="match status" value="1"/>
</dbReference>
<protein>
    <recommendedName>
        <fullName evidence="2">VPS9 domain-containing protein</fullName>
    </recommendedName>
</protein>
<dbReference type="Proteomes" id="UP001497623">
    <property type="component" value="Unassembled WGS sequence"/>
</dbReference>
<feature type="domain" description="VPS9" evidence="2">
    <location>
        <begin position="243"/>
        <end position="387"/>
    </location>
</feature>
<dbReference type="SUPFAM" id="SSF109993">
    <property type="entry name" value="VPS9 domain"/>
    <property type="match status" value="1"/>
</dbReference>
<reference evidence="3 4" key="1">
    <citation type="submission" date="2024-05" db="EMBL/GenBank/DDBJ databases">
        <authorList>
            <person name="Wallberg A."/>
        </authorList>
    </citation>
    <scope>NUCLEOTIDE SEQUENCE [LARGE SCALE GENOMIC DNA]</scope>
</reference>
<evidence type="ECO:0000313" key="3">
    <source>
        <dbReference type="EMBL" id="CAL4099907.1"/>
    </source>
</evidence>
<evidence type="ECO:0000256" key="1">
    <source>
        <dbReference type="SAM" id="MobiDB-lite"/>
    </source>
</evidence>
<dbReference type="PANTHER" id="PTHR23101">
    <property type="entry name" value="RAB GDP/GTP EXCHANGE FACTOR"/>
    <property type="match status" value="1"/>
</dbReference>
<dbReference type="GO" id="GO:0005829">
    <property type="term" value="C:cytosol"/>
    <property type="evidence" value="ECO:0007669"/>
    <property type="project" value="TreeGrafter"/>
</dbReference>
<dbReference type="Gene3D" id="1.20.1050.80">
    <property type="entry name" value="VPS9 domain"/>
    <property type="match status" value="1"/>
</dbReference>
<feature type="non-terminal residue" evidence="3">
    <location>
        <position position="807"/>
    </location>
</feature>
<dbReference type="PROSITE" id="PS51205">
    <property type="entry name" value="VPS9"/>
    <property type="match status" value="1"/>
</dbReference>
<gene>
    <name evidence="3" type="ORF">MNOR_LOCUS16659</name>
</gene>
<feature type="compositionally biased region" description="Low complexity" evidence="1">
    <location>
        <begin position="749"/>
        <end position="764"/>
    </location>
</feature>
<dbReference type="Pfam" id="PF02204">
    <property type="entry name" value="VPS9"/>
    <property type="match status" value="1"/>
</dbReference>
<evidence type="ECO:0000259" key="2">
    <source>
        <dbReference type="PROSITE" id="PS51205"/>
    </source>
</evidence>
<sequence length="807" mass="88646">MSPTRDPSRYPSAYRDVVICWITCGFRWVDQHGSCRGDLRAKTQLRATSKILGFIDPVPGLVRPQGRQKKRKPLSKIPDLKATEQTMASQDTHGTRAKKKTCNNNTMSTLKQEIIALKDQGHTDATKAEQYRASRQLSFESQTVGQEFNDFLKTLSKEIQVSVSKQINSFVEKMLHTSEFQSMEESGEQVQDFYNSMNDVITKQPIYYELTQEQVDRINELTERYVTTRLYKKLISVVNAVSEEKDLAIQNRIRSLMWVSSKHLECGVIESNPEARKILDMVITELIEVDGKRIPSDKLQCLVTASHQVLQLLNSSHAGNPASADEFLPALIFCVLQANPPLLQSNIAYITNFALQSRLLSGEAGYFFTNLCCAVAFIEKLTAESLGLTQGEFNRYMSGEALPPNALDSDSWLCEGMRIMQQNLSTLTDLQTRMDKLIEGSTDLENEMIEIEDSVKKQVAEVLERTPLTIRPREKANIDDVDPDSQLLPPPLTPQTLKCNITENVDLEQDISSSAFRESVLSPEQDISSSACGEPVLSPDILAAQQSLSFLQGLTNLDQSLSGEAELHSDLGLDLGLGSCSGQSKKYYSKEEDSLPVSSFMGEIDGGNSLGSLPDLLDPLEGGMGDIPEEDDGMQSLPADMRCSQLHGFSHMDYGLIGGLDKSPLSHSLSSPHPDLNHDKLMQSPQHMTTNKAVTGQAYSGFSIQGGRIPSIPCDTGGSFNTFSGITQAEPLSPTLEGTQPSLPPPLLPTSMSASSSSGGLPQPLLPVQGELTNIHGKSQADGKKEDAIDKVYNVLGDIVESFDNLI</sequence>
<dbReference type="GO" id="GO:0016192">
    <property type="term" value="P:vesicle-mediated transport"/>
    <property type="evidence" value="ECO:0007669"/>
    <property type="project" value="InterPro"/>
</dbReference>